<dbReference type="RefSeq" id="WP_221858413.1">
    <property type="nucleotide sequence ID" value="NZ_JAIKTU010000001.1"/>
</dbReference>
<dbReference type="Gene3D" id="2.60.40.1240">
    <property type="match status" value="1"/>
</dbReference>
<feature type="domain" description="DUF4352" evidence="3">
    <location>
        <begin position="54"/>
        <end position="167"/>
    </location>
</feature>
<dbReference type="InterPro" id="IPR029051">
    <property type="entry name" value="DUF4352"/>
</dbReference>
<name>A0ABS7KTZ1_CLOSR</name>
<keyword evidence="5" id="KW-1185">Reference proteome</keyword>
<organism evidence="4 5">
    <name type="scientific">Clostridium sardiniense</name>
    <name type="common">Clostridium absonum</name>
    <dbReference type="NCBI Taxonomy" id="29369"/>
    <lineage>
        <taxon>Bacteria</taxon>
        <taxon>Bacillati</taxon>
        <taxon>Bacillota</taxon>
        <taxon>Clostridia</taxon>
        <taxon>Eubacteriales</taxon>
        <taxon>Clostridiaceae</taxon>
        <taxon>Clostridium</taxon>
    </lineage>
</organism>
<accession>A0ABS7KTZ1</accession>
<dbReference type="Pfam" id="PF11611">
    <property type="entry name" value="DUF4352"/>
    <property type="match status" value="1"/>
</dbReference>
<dbReference type="Proteomes" id="UP001299068">
    <property type="component" value="Unassembled WGS sequence"/>
</dbReference>
<keyword evidence="1 2" id="KW-0732">Signal</keyword>
<dbReference type="PROSITE" id="PS51257">
    <property type="entry name" value="PROKAR_LIPOPROTEIN"/>
    <property type="match status" value="1"/>
</dbReference>
<sequence>MRLFKKSKILILGLLVMMIGAGFVGCTDTSDSAKASGDDKKAEEQKQEEKVYGVGDIYKYKDDYSLKIDSVKTTKERNQFEDKKAKEVVIITYTYENLNSDKDLFIDSMAFKVYDADGNAVDTYPANIEKMPKAVSKGRKCTAQMAYAVNSGDTLEFEYYDNMFNSKKDTIFKLNFKN</sequence>
<comment type="caution">
    <text evidence="4">The sequence shown here is derived from an EMBL/GenBank/DDBJ whole genome shotgun (WGS) entry which is preliminary data.</text>
</comment>
<dbReference type="InterPro" id="IPR029050">
    <property type="entry name" value="Immunoprotect_excell_Ig-like"/>
</dbReference>
<protein>
    <submittedName>
        <fullName evidence="4">DUF4352 domain-containing protein</fullName>
    </submittedName>
</protein>
<feature type="chain" id="PRO_5047330976" evidence="2">
    <location>
        <begin position="22"/>
        <end position="178"/>
    </location>
</feature>
<proteinExistence type="predicted"/>
<evidence type="ECO:0000256" key="2">
    <source>
        <dbReference type="SAM" id="SignalP"/>
    </source>
</evidence>
<feature type="signal peptide" evidence="2">
    <location>
        <begin position="1"/>
        <end position="21"/>
    </location>
</feature>
<reference evidence="4 5" key="1">
    <citation type="journal article" date="2021" name="Cell Host Microbe">
        <title>in vivo commensal control of Clostridioides difficile virulence.</title>
        <authorList>
            <person name="Girinathan B.P."/>
            <person name="Dibenedetto N."/>
            <person name="Worley J.N."/>
            <person name="Peltier J."/>
            <person name="Arrieta-Ortiz M.L."/>
            <person name="Rupa Christinal Immanuel S."/>
            <person name="Lavin R."/>
            <person name="Delaney M.L."/>
            <person name="Cummins C."/>
            <person name="Hoffmann M."/>
            <person name="Luo Y."/>
            <person name="Gonzalez-Escalona N."/>
            <person name="Allard M."/>
            <person name="Onderdonk A.B."/>
            <person name="Gerber G.K."/>
            <person name="Sonenshein A.L."/>
            <person name="Baliga N."/>
            <person name="Dupuy B."/>
            <person name="Bry L."/>
        </authorList>
    </citation>
    <scope>NUCLEOTIDE SEQUENCE [LARGE SCALE GENOMIC DNA]</scope>
    <source>
        <strain evidence="4 5">DSM 599</strain>
    </source>
</reference>
<evidence type="ECO:0000256" key="1">
    <source>
        <dbReference type="ARBA" id="ARBA00022729"/>
    </source>
</evidence>
<dbReference type="EMBL" id="JAIKTU010000001">
    <property type="protein sequence ID" value="MBY0754037.1"/>
    <property type="molecule type" value="Genomic_DNA"/>
</dbReference>
<evidence type="ECO:0000313" key="5">
    <source>
        <dbReference type="Proteomes" id="UP001299068"/>
    </source>
</evidence>
<evidence type="ECO:0000259" key="3">
    <source>
        <dbReference type="Pfam" id="PF11611"/>
    </source>
</evidence>
<gene>
    <name evidence="4" type="ORF">K5V21_01075</name>
</gene>
<evidence type="ECO:0000313" key="4">
    <source>
        <dbReference type="EMBL" id="MBY0754037.1"/>
    </source>
</evidence>